<comment type="caution">
    <text evidence="1">The sequence shown here is derived from an EMBL/GenBank/DDBJ whole genome shotgun (WGS) entry which is preliminary data.</text>
</comment>
<evidence type="ECO:0000313" key="2">
    <source>
        <dbReference type="Proteomes" id="UP000028547"/>
    </source>
</evidence>
<organism evidence="1 2">
    <name type="scientific">Archangium violaceum Cb vi76</name>
    <dbReference type="NCBI Taxonomy" id="1406225"/>
    <lineage>
        <taxon>Bacteria</taxon>
        <taxon>Pseudomonadati</taxon>
        <taxon>Myxococcota</taxon>
        <taxon>Myxococcia</taxon>
        <taxon>Myxococcales</taxon>
        <taxon>Cystobacterineae</taxon>
        <taxon>Archangiaceae</taxon>
        <taxon>Archangium</taxon>
    </lineage>
</organism>
<sequence>MLLELSAVEARELKEVLDSSLRKLLDEIAHADHRAYREMLQARYARLEQLNHRLGTSVESDQVYA</sequence>
<dbReference type="Proteomes" id="UP000028547">
    <property type="component" value="Unassembled WGS sequence"/>
</dbReference>
<dbReference type="EMBL" id="JPMI01000265">
    <property type="protein sequence ID" value="KFA89044.1"/>
    <property type="molecule type" value="Genomic_DNA"/>
</dbReference>
<gene>
    <name evidence="1" type="ORF">Q664_37345</name>
</gene>
<dbReference type="AlphaFoldDB" id="A0A084SKQ9"/>
<evidence type="ECO:0000313" key="1">
    <source>
        <dbReference type="EMBL" id="KFA89044.1"/>
    </source>
</evidence>
<protein>
    <submittedName>
        <fullName evidence="1">Uncharacterized protein</fullName>
    </submittedName>
</protein>
<accession>A0A084SKQ9</accession>
<reference evidence="1 2" key="1">
    <citation type="submission" date="2014-07" db="EMBL/GenBank/DDBJ databases">
        <title>Draft Genome Sequence of Gephyronic Acid Producer, Cystobacter violaceus Strain Cb vi76.</title>
        <authorList>
            <person name="Stevens D.C."/>
            <person name="Young J."/>
            <person name="Carmichael R."/>
            <person name="Tan J."/>
            <person name="Taylor R.E."/>
        </authorList>
    </citation>
    <scope>NUCLEOTIDE SEQUENCE [LARGE SCALE GENOMIC DNA]</scope>
    <source>
        <strain evidence="1 2">Cb vi76</strain>
    </source>
</reference>
<proteinExistence type="predicted"/>
<dbReference type="RefSeq" id="WP_043406614.1">
    <property type="nucleotide sequence ID" value="NZ_JPMI01000265.1"/>
</dbReference>
<name>A0A084SKQ9_9BACT</name>